<evidence type="ECO:0000256" key="1">
    <source>
        <dbReference type="ARBA" id="ARBA00023015"/>
    </source>
</evidence>
<dbReference type="EMBL" id="PNHG01000004">
    <property type="protein sequence ID" value="PMC64822.1"/>
    <property type="molecule type" value="Genomic_DNA"/>
</dbReference>
<dbReference type="PANTHER" id="PTHR30055:SF234">
    <property type="entry name" value="HTH-TYPE TRANSCRIPTIONAL REGULATOR BETI"/>
    <property type="match status" value="1"/>
</dbReference>
<dbReference type="Gene3D" id="1.10.357.10">
    <property type="entry name" value="Tetracycline Repressor, domain 2"/>
    <property type="match status" value="1"/>
</dbReference>
<accession>A0A2N6T6A3</accession>
<keyword evidence="7" id="KW-1185">Reference proteome</keyword>
<feature type="domain" description="HTH tetR-type" evidence="5">
    <location>
        <begin position="6"/>
        <end position="66"/>
    </location>
</feature>
<dbReference type="InterPro" id="IPR036271">
    <property type="entry name" value="Tet_transcr_reg_TetR-rel_C_sf"/>
</dbReference>
<dbReference type="GO" id="GO:0003700">
    <property type="term" value="F:DNA-binding transcription factor activity"/>
    <property type="evidence" value="ECO:0007669"/>
    <property type="project" value="TreeGrafter"/>
</dbReference>
<dbReference type="PANTHER" id="PTHR30055">
    <property type="entry name" value="HTH-TYPE TRANSCRIPTIONAL REGULATOR RUTR"/>
    <property type="match status" value="1"/>
</dbReference>
<dbReference type="SUPFAM" id="SSF48498">
    <property type="entry name" value="Tetracyclin repressor-like, C-terminal domain"/>
    <property type="match status" value="1"/>
</dbReference>
<keyword evidence="3" id="KW-0804">Transcription</keyword>
<keyword evidence="1" id="KW-0805">Transcription regulation</keyword>
<organism evidence="6 7">
    <name type="scientific">Corynebacterium tuscaniense</name>
    <dbReference type="NCBI Taxonomy" id="302449"/>
    <lineage>
        <taxon>Bacteria</taxon>
        <taxon>Bacillati</taxon>
        <taxon>Actinomycetota</taxon>
        <taxon>Actinomycetes</taxon>
        <taxon>Mycobacteriales</taxon>
        <taxon>Corynebacteriaceae</taxon>
        <taxon>Corynebacterium</taxon>
    </lineage>
</organism>
<name>A0A2N6T6A3_9CORY</name>
<feature type="DNA-binding region" description="H-T-H motif" evidence="4">
    <location>
        <begin position="29"/>
        <end position="48"/>
    </location>
</feature>
<dbReference type="SUPFAM" id="SSF46689">
    <property type="entry name" value="Homeodomain-like"/>
    <property type="match status" value="1"/>
</dbReference>
<evidence type="ECO:0000313" key="6">
    <source>
        <dbReference type="EMBL" id="PMC64822.1"/>
    </source>
</evidence>
<keyword evidence="2 4" id="KW-0238">DNA-binding</keyword>
<dbReference type="GO" id="GO:0000976">
    <property type="term" value="F:transcription cis-regulatory region binding"/>
    <property type="evidence" value="ECO:0007669"/>
    <property type="project" value="TreeGrafter"/>
</dbReference>
<dbReference type="AlphaFoldDB" id="A0A2N6T6A3"/>
<evidence type="ECO:0000256" key="3">
    <source>
        <dbReference type="ARBA" id="ARBA00023163"/>
    </source>
</evidence>
<dbReference type="Pfam" id="PF00440">
    <property type="entry name" value="TetR_N"/>
    <property type="match status" value="1"/>
</dbReference>
<dbReference type="InterPro" id="IPR050109">
    <property type="entry name" value="HTH-type_TetR-like_transc_reg"/>
</dbReference>
<evidence type="ECO:0000313" key="7">
    <source>
        <dbReference type="Proteomes" id="UP000235836"/>
    </source>
</evidence>
<protein>
    <submittedName>
        <fullName evidence="6">TetR/AcrR family transcriptional regulator</fullName>
    </submittedName>
</protein>
<dbReference type="InterPro" id="IPR009057">
    <property type="entry name" value="Homeodomain-like_sf"/>
</dbReference>
<evidence type="ECO:0000256" key="4">
    <source>
        <dbReference type="PROSITE-ProRule" id="PRU00335"/>
    </source>
</evidence>
<sequence length="191" mass="21019">MRSDAVLRRKKLIDAACALFRSQPSTTVTLEAIASRAGVGIATLYRNFPTRGDLDVACGIAMLTDIGLLIEELKENFHTDPRAQWDRFVWRLLDFGAWPLVAAIAAEDLAKNPELAAKRDETIAAFQTALDLAVPAGLVPRDLTPQEFAEEVFVVTRPLGGKLGEHHPDVQNRLVGRLLTAWRNADELHVG</sequence>
<reference evidence="6 7" key="1">
    <citation type="submission" date="2017-09" db="EMBL/GenBank/DDBJ databases">
        <title>Bacterial strain isolated from the female urinary microbiota.</title>
        <authorList>
            <person name="Thomas-White K."/>
            <person name="Kumar N."/>
            <person name="Forster S."/>
            <person name="Putonti C."/>
            <person name="Lawley T."/>
            <person name="Wolfe A.J."/>
        </authorList>
    </citation>
    <scope>NUCLEOTIDE SEQUENCE [LARGE SCALE GENOMIC DNA]</scope>
    <source>
        <strain evidence="6 7">UMB0792</strain>
    </source>
</reference>
<dbReference type="PROSITE" id="PS50977">
    <property type="entry name" value="HTH_TETR_2"/>
    <property type="match status" value="1"/>
</dbReference>
<dbReference type="Proteomes" id="UP000235836">
    <property type="component" value="Unassembled WGS sequence"/>
</dbReference>
<proteinExistence type="predicted"/>
<comment type="caution">
    <text evidence="6">The sequence shown here is derived from an EMBL/GenBank/DDBJ whole genome shotgun (WGS) entry which is preliminary data.</text>
</comment>
<evidence type="ECO:0000259" key="5">
    <source>
        <dbReference type="PROSITE" id="PS50977"/>
    </source>
</evidence>
<dbReference type="RefSeq" id="WP_102723636.1">
    <property type="nucleotide sequence ID" value="NZ_PNHG01000004.1"/>
</dbReference>
<evidence type="ECO:0000256" key="2">
    <source>
        <dbReference type="ARBA" id="ARBA00023125"/>
    </source>
</evidence>
<dbReference type="InterPro" id="IPR001647">
    <property type="entry name" value="HTH_TetR"/>
</dbReference>
<gene>
    <name evidence="6" type="ORF">CJ203_03995</name>
</gene>